<evidence type="ECO:0000256" key="1">
    <source>
        <dbReference type="SAM" id="MobiDB-lite"/>
    </source>
</evidence>
<evidence type="ECO:0000313" key="2">
    <source>
        <dbReference type="EMBL" id="PON68083.1"/>
    </source>
</evidence>
<name>A0A2P5D459_PARAD</name>
<comment type="caution">
    <text evidence="2">The sequence shown here is derived from an EMBL/GenBank/DDBJ whole genome shotgun (WGS) entry which is preliminary data.</text>
</comment>
<protein>
    <submittedName>
        <fullName evidence="2">Uncharacterized protein</fullName>
    </submittedName>
</protein>
<gene>
    <name evidence="2" type="ORF">PanWU01x14_098870</name>
</gene>
<feature type="compositionally biased region" description="Acidic residues" evidence="1">
    <location>
        <begin position="107"/>
        <end position="120"/>
    </location>
</feature>
<accession>A0A2P5D459</accession>
<dbReference type="AlphaFoldDB" id="A0A2P5D459"/>
<dbReference type="EMBL" id="JXTB01000066">
    <property type="protein sequence ID" value="PON68083.1"/>
    <property type="molecule type" value="Genomic_DNA"/>
</dbReference>
<feature type="compositionally biased region" description="Polar residues" evidence="1">
    <location>
        <begin position="54"/>
        <end position="74"/>
    </location>
</feature>
<keyword evidence="3" id="KW-1185">Reference proteome</keyword>
<evidence type="ECO:0000313" key="3">
    <source>
        <dbReference type="Proteomes" id="UP000237105"/>
    </source>
</evidence>
<organism evidence="2 3">
    <name type="scientific">Parasponia andersonii</name>
    <name type="common">Sponia andersonii</name>
    <dbReference type="NCBI Taxonomy" id="3476"/>
    <lineage>
        <taxon>Eukaryota</taxon>
        <taxon>Viridiplantae</taxon>
        <taxon>Streptophyta</taxon>
        <taxon>Embryophyta</taxon>
        <taxon>Tracheophyta</taxon>
        <taxon>Spermatophyta</taxon>
        <taxon>Magnoliopsida</taxon>
        <taxon>eudicotyledons</taxon>
        <taxon>Gunneridae</taxon>
        <taxon>Pentapetalae</taxon>
        <taxon>rosids</taxon>
        <taxon>fabids</taxon>
        <taxon>Rosales</taxon>
        <taxon>Cannabaceae</taxon>
        <taxon>Parasponia</taxon>
    </lineage>
</organism>
<reference evidence="3" key="1">
    <citation type="submission" date="2016-06" db="EMBL/GenBank/DDBJ databases">
        <title>Parallel loss of symbiosis genes in relatives of nitrogen-fixing non-legume Parasponia.</title>
        <authorList>
            <person name="Van Velzen R."/>
            <person name="Holmer R."/>
            <person name="Bu F."/>
            <person name="Rutten L."/>
            <person name="Van Zeijl A."/>
            <person name="Liu W."/>
            <person name="Santuari L."/>
            <person name="Cao Q."/>
            <person name="Sharma T."/>
            <person name="Shen D."/>
            <person name="Roswanjaya Y."/>
            <person name="Wardhani T."/>
            <person name="Kalhor M.S."/>
            <person name="Jansen J."/>
            <person name="Van den Hoogen J."/>
            <person name="Gungor B."/>
            <person name="Hartog M."/>
            <person name="Hontelez J."/>
            <person name="Verver J."/>
            <person name="Yang W.-C."/>
            <person name="Schijlen E."/>
            <person name="Repin R."/>
            <person name="Schilthuizen M."/>
            <person name="Schranz E."/>
            <person name="Heidstra R."/>
            <person name="Miyata K."/>
            <person name="Fedorova E."/>
            <person name="Kohlen W."/>
            <person name="Bisseling T."/>
            <person name="Smit S."/>
            <person name="Geurts R."/>
        </authorList>
    </citation>
    <scope>NUCLEOTIDE SEQUENCE [LARGE SCALE GENOMIC DNA]</scope>
    <source>
        <strain evidence="3">cv. WU1-14</strain>
    </source>
</reference>
<proteinExistence type="predicted"/>
<feature type="compositionally biased region" description="Basic residues" evidence="1">
    <location>
        <begin position="12"/>
        <end position="35"/>
    </location>
</feature>
<sequence>QLHRIQSNLPRKIQKRPVIKKKKKNGGNKWNKPKGPKTQERKTKTQKKKREALQVSTKTLSGPSDRNVQKPTSSTKKKLLYFSLSTFPNFPSLEKRDFRGGHGMEGGMEDEDDDDDDDDGSFPPLAS</sequence>
<feature type="compositionally biased region" description="Basic and acidic residues" evidence="1">
    <location>
        <begin position="93"/>
        <end position="102"/>
    </location>
</feature>
<dbReference type="Proteomes" id="UP000237105">
    <property type="component" value="Unassembled WGS sequence"/>
</dbReference>
<feature type="non-terminal residue" evidence="2">
    <location>
        <position position="1"/>
    </location>
</feature>
<feature type="region of interest" description="Disordered" evidence="1">
    <location>
        <begin position="1"/>
        <end position="127"/>
    </location>
</feature>